<comment type="caution">
    <text evidence="9">The sequence shown here is derived from an EMBL/GenBank/DDBJ whole genome shotgun (WGS) entry which is preliminary data.</text>
</comment>
<keyword evidence="5" id="KW-0325">Glycoprotein</keyword>
<keyword evidence="7" id="KW-1133">Transmembrane helix</keyword>
<keyword evidence="7" id="KW-0812">Transmembrane</keyword>
<dbReference type="PANTHER" id="PTHR19325:SF574">
    <property type="entry name" value="SUSHI, VON WILLEBRAND FACTOR TYPE A, EGF AND PENTRAXIN DOMAIN-CONTAINING PROTEIN 1"/>
    <property type="match status" value="1"/>
</dbReference>
<organism evidence="9 10">
    <name type="scientific">Engystomops pustulosus</name>
    <name type="common">Tungara frog</name>
    <name type="synonym">Physalaemus pustulosus</name>
    <dbReference type="NCBI Taxonomy" id="76066"/>
    <lineage>
        <taxon>Eukaryota</taxon>
        <taxon>Metazoa</taxon>
        <taxon>Chordata</taxon>
        <taxon>Craniata</taxon>
        <taxon>Vertebrata</taxon>
        <taxon>Euteleostomi</taxon>
        <taxon>Amphibia</taxon>
        <taxon>Batrachia</taxon>
        <taxon>Anura</taxon>
        <taxon>Neobatrachia</taxon>
        <taxon>Hyloidea</taxon>
        <taxon>Leptodactylidae</taxon>
        <taxon>Leiuperinae</taxon>
        <taxon>Engystomops</taxon>
    </lineage>
</organism>
<dbReference type="EMBL" id="WNYA01000002">
    <property type="protein sequence ID" value="KAG8589300.1"/>
    <property type="molecule type" value="Genomic_DNA"/>
</dbReference>
<dbReference type="FunFam" id="2.10.70.10:FF:000014">
    <property type="entry name" value="Membrane cofactor protein"/>
    <property type="match status" value="3"/>
</dbReference>
<dbReference type="Proteomes" id="UP000824782">
    <property type="component" value="Unassembled WGS sequence"/>
</dbReference>
<feature type="domain" description="Sushi" evidence="8">
    <location>
        <begin position="248"/>
        <end position="308"/>
    </location>
</feature>
<dbReference type="InterPro" id="IPR035976">
    <property type="entry name" value="Sushi/SCR/CCP_sf"/>
</dbReference>
<dbReference type="AlphaFoldDB" id="A0AAV7CVX9"/>
<evidence type="ECO:0000256" key="4">
    <source>
        <dbReference type="ARBA" id="ARBA00023157"/>
    </source>
</evidence>
<dbReference type="InterPro" id="IPR000436">
    <property type="entry name" value="Sushi_SCR_CCP_dom"/>
</dbReference>
<evidence type="ECO:0000313" key="9">
    <source>
        <dbReference type="EMBL" id="KAG8589300.1"/>
    </source>
</evidence>
<evidence type="ECO:0000256" key="1">
    <source>
        <dbReference type="ARBA" id="ARBA00022659"/>
    </source>
</evidence>
<feature type="transmembrane region" description="Helical" evidence="7">
    <location>
        <begin position="308"/>
        <end position="334"/>
    </location>
</feature>
<keyword evidence="4 6" id="KW-1015">Disulfide bond</keyword>
<protein>
    <recommendedName>
        <fullName evidence="8">Sushi domain-containing protein</fullName>
    </recommendedName>
</protein>
<feature type="domain" description="Sushi" evidence="8">
    <location>
        <begin position="9"/>
        <end position="69"/>
    </location>
</feature>
<keyword evidence="2" id="KW-0732">Signal</keyword>
<dbReference type="Gene3D" id="2.10.70.10">
    <property type="entry name" value="Complement Module, domain 1"/>
    <property type="match status" value="5"/>
</dbReference>
<keyword evidence="10" id="KW-1185">Reference proteome</keyword>
<feature type="disulfide bond" evidence="6">
    <location>
        <begin position="40"/>
        <end position="67"/>
    </location>
</feature>
<feature type="domain" description="Sushi" evidence="8">
    <location>
        <begin position="132"/>
        <end position="190"/>
    </location>
</feature>
<keyword evidence="7" id="KW-0472">Membrane</keyword>
<evidence type="ECO:0000256" key="6">
    <source>
        <dbReference type="PROSITE-ProRule" id="PRU00302"/>
    </source>
</evidence>
<keyword evidence="3" id="KW-0677">Repeat</keyword>
<dbReference type="SMART" id="SM00032">
    <property type="entry name" value="CCP"/>
    <property type="match status" value="5"/>
</dbReference>
<feature type="disulfide bond" evidence="6">
    <location>
        <begin position="250"/>
        <end position="293"/>
    </location>
</feature>
<dbReference type="InterPro" id="IPR050350">
    <property type="entry name" value="Compl-Cell_Adhes-Reg"/>
</dbReference>
<sequence>MDWTIYEEYSTHFQQNYQIETRLSGFGGSYSLNSAVRFECQPGFVMKGSSSIICNINSRWEPDIPQCLSTCGAPPLSYFAVLEEDSASHIYVDGTTLHYKCKPGYERNPSINNSITCVGRSWSALAEFCSPISCGDPGEVIHAERSNSQFTFGSKIFYTCEQGYEMMTLTNFRECRANGTWSNGEIICSVVCQRPTVPNSRFFAIKRVYFPNEVVTVLCDKGFVLSGSSSITCSSVGQWEPSPPRCNVTCQFPEVANAEVKLGFKKGEYLENDILEFECKNGYTISGSSAIKCSSEGRWRPHPPECKYYPIPLIIGIVVGVCLTAAIAFGLWWYKTKSKSGKSLSDAANVQYTACNNARDKGDATA</sequence>
<evidence type="ECO:0000256" key="2">
    <source>
        <dbReference type="ARBA" id="ARBA00022729"/>
    </source>
</evidence>
<comment type="caution">
    <text evidence="6">Lacks conserved residue(s) required for the propagation of feature annotation.</text>
</comment>
<feature type="disulfide bond" evidence="6">
    <location>
        <begin position="279"/>
        <end position="306"/>
    </location>
</feature>
<reference evidence="9" key="1">
    <citation type="thesis" date="2020" institute="ProQuest LLC" country="789 East Eisenhower Parkway, Ann Arbor, MI, USA">
        <title>Comparative Genomics and Chromosome Evolution.</title>
        <authorList>
            <person name="Mudd A.B."/>
        </authorList>
    </citation>
    <scope>NUCLEOTIDE SEQUENCE</scope>
    <source>
        <strain evidence="9">237g6f4</strain>
        <tissue evidence="9">Blood</tissue>
    </source>
</reference>
<dbReference type="PROSITE" id="PS50923">
    <property type="entry name" value="SUSHI"/>
    <property type="match status" value="3"/>
</dbReference>
<evidence type="ECO:0000256" key="5">
    <source>
        <dbReference type="ARBA" id="ARBA00023180"/>
    </source>
</evidence>
<evidence type="ECO:0000259" key="8">
    <source>
        <dbReference type="PROSITE" id="PS50923"/>
    </source>
</evidence>
<evidence type="ECO:0000256" key="3">
    <source>
        <dbReference type="ARBA" id="ARBA00022737"/>
    </source>
</evidence>
<dbReference type="Pfam" id="PF00084">
    <property type="entry name" value="Sushi"/>
    <property type="match status" value="5"/>
</dbReference>
<gene>
    <name evidence="9" type="ORF">GDO81_006341</name>
</gene>
<evidence type="ECO:0000256" key="7">
    <source>
        <dbReference type="SAM" id="Phobius"/>
    </source>
</evidence>
<dbReference type="CDD" id="cd00033">
    <property type="entry name" value="CCP"/>
    <property type="match status" value="5"/>
</dbReference>
<dbReference type="PANTHER" id="PTHR19325">
    <property type="entry name" value="COMPLEMENT COMPONENT-RELATED SUSHI DOMAIN-CONTAINING"/>
    <property type="match status" value="1"/>
</dbReference>
<keyword evidence="1 6" id="KW-0768">Sushi</keyword>
<name>A0AAV7CVX9_ENGPU</name>
<accession>A0AAV7CVX9</accession>
<evidence type="ECO:0000313" key="10">
    <source>
        <dbReference type="Proteomes" id="UP000824782"/>
    </source>
</evidence>
<proteinExistence type="predicted"/>
<dbReference type="SUPFAM" id="SSF57535">
    <property type="entry name" value="Complement control module/SCR domain"/>
    <property type="match status" value="5"/>
</dbReference>